<feature type="transmembrane region" description="Helical" evidence="3">
    <location>
        <begin position="123"/>
        <end position="141"/>
    </location>
</feature>
<dbReference type="OrthoDB" id="5750125at2"/>
<dbReference type="EMBL" id="CP016268">
    <property type="protein sequence ID" value="ANO50436.1"/>
    <property type="molecule type" value="Genomic_DNA"/>
</dbReference>
<dbReference type="PROSITE" id="PS50005">
    <property type="entry name" value="TPR"/>
    <property type="match status" value="1"/>
</dbReference>
<dbReference type="AlphaFoldDB" id="A0A193LDB9"/>
<dbReference type="SUPFAM" id="SSF48452">
    <property type="entry name" value="TPR-like"/>
    <property type="match status" value="2"/>
</dbReference>
<dbReference type="STRING" id="1548547.BA177_03730"/>
<dbReference type="Pfam" id="PF13432">
    <property type="entry name" value="TPR_16"/>
    <property type="match status" value="1"/>
</dbReference>
<keyword evidence="3" id="KW-1133">Transmembrane helix</keyword>
<evidence type="ECO:0000313" key="4">
    <source>
        <dbReference type="EMBL" id="ANO50436.1"/>
    </source>
</evidence>
<dbReference type="InterPro" id="IPR019734">
    <property type="entry name" value="TPR_rpt"/>
</dbReference>
<dbReference type="RefSeq" id="WP_068613000.1">
    <property type="nucleotide sequence ID" value="NZ_CP016268.1"/>
</dbReference>
<gene>
    <name evidence="4" type="ORF">BA177_03730</name>
</gene>
<feature type="repeat" description="TPR" evidence="1">
    <location>
        <begin position="480"/>
        <end position="513"/>
    </location>
</feature>
<accession>A0A193LDB9</accession>
<evidence type="ECO:0000313" key="5">
    <source>
        <dbReference type="Proteomes" id="UP000092695"/>
    </source>
</evidence>
<protein>
    <submittedName>
        <fullName evidence="4">Uncharacterized protein</fullName>
    </submittedName>
</protein>
<dbReference type="SMART" id="SM00028">
    <property type="entry name" value="TPR"/>
    <property type="match status" value="5"/>
</dbReference>
<organism evidence="4 5">
    <name type="scientific">Woeseia oceani</name>
    <dbReference type="NCBI Taxonomy" id="1548547"/>
    <lineage>
        <taxon>Bacteria</taxon>
        <taxon>Pseudomonadati</taxon>
        <taxon>Pseudomonadota</taxon>
        <taxon>Gammaproteobacteria</taxon>
        <taxon>Woeseiales</taxon>
        <taxon>Woeseiaceae</taxon>
        <taxon>Woeseia</taxon>
    </lineage>
</organism>
<evidence type="ECO:0000256" key="2">
    <source>
        <dbReference type="SAM" id="MobiDB-lite"/>
    </source>
</evidence>
<dbReference type="PANTHER" id="PTHR12558">
    <property type="entry name" value="CELL DIVISION CYCLE 16,23,27"/>
    <property type="match status" value="1"/>
</dbReference>
<dbReference type="Pfam" id="PF14559">
    <property type="entry name" value="TPR_19"/>
    <property type="match status" value="1"/>
</dbReference>
<keyword evidence="3" id="KW-0812">Transmembrane</keyword>
<feature type="region of interest" description="Disordered" evidence="2">
    <location>
        <begin position="87"/>
        <end position="119"/>
    </location>
</feature>
<dbReference type="Gene3D" id="1.25.40.10">
    <property type="entry name" value="Tetratricopeptide repeat domain"/>
    <property type="match status" value="3"/>
</dbReference>
<evidence type="ECO:0000256" key="1">
    <source>
        <dbReference type="PROSITE-ProRule" id="PRU00339"/>
    </source>
</evidence>
<evidence type="ECO:0000256" key="3">
    <source>
        <dbReference type="SAM" id="Phobius"/>
    </source>
</evidence>
<dbReference type="PANTHER" id="PTHR12558:SF13">
    <property type="entry name" value="CELL DIVISION CYCLE PROTEIN 27 HOMOLOG"/>
    <property type="match status" value="1"/>
</dbReference>
<keyword evidence="5" id="KW-1185">Reference proteome</keyword>
<keyword evidence="1" id="KW-0802">TPR repeat</keyword>
<name>A0A193LDB9_9GAMM</name>
<dbReference type="InterPro" id="IPR011990">
    <property type="entry name" value="TPR-like_helical_dom_sf"/>
</dbReference>
<dbReference type="Proteomes" id="UP000092695">
    <property type="component" value="Chromosome"/>
</dbReference>
<keyword evidence="3" id="KW-0472">Membrane</keyword>
<dbReference type="KEGG" id="woc:BA177_03730"/>
<proteinExistence type="predicted"/>
<sequence length="680" mass="74742">MHEPPNKQRRRGVQASRVRLTKALADAGLRTQAALAERIADKEDLDSPPRDAVSRAFRELPVELTTLERIARALDVEVHTLYLTADEVPDARPEPRADAAANGPRAAAEDDDDEPKPREMDGLTMLFALVIVVLLAAYWLYDRWQPQAGDQPLTGVSAPLLDLGTAKLVVQFIEGDDNGRLAAAIRSRLAEHFSVASPTAAALTSNLATNETAETLRTDGVVEGELVTVGRLSAVRVYLYAAGQRHQVWAESFPAVAFADQVDGIATNVSNAVLRATGQASVNTPRHFPLVPVQNDYLEGEYHLDRPSSELNIKRAQSRFEAALRQDANYARAHAGLCQTLLEEHWMASEERALQDAARACGQALQLDADDPVVATAHAHFLRRTGRNDEAMQLYAEIIERAPKDSAAYYGYANSLLAEWRESSDEAVMEQAKAMASKAAEVDPQVWKPLFALATMYWFDGDVEQAIAISEKARARDENEYVLANLGSFYLCDGAFEKALEAYRVAQQLAPESYVGDEFIGLTHYYLGDYEQSAELRQRAINKVATGEPEIHEMWGSLADSQRMAGNTEAAIAAYRRAAEIAERDYLRGTQPAADQAARAWYYTALASLEPGSVPAAIAHSIDDDLDRIEAEVTEASAHRRMAQTFMLRGETDKAKAAIDRAATVCQGYRQMPDLAGLRD</sequence>
<reference evidence="4 5" key="1">
    <citation type="submission" date="2016-06" db="EMBL/GenBank/DDBJ databases">
        <title>Complete genome sequence of a deep-branching marine Gamma Proteobacterium Woeseia oceani type strain XK5.</title>
        <authorList>
            <person name="Mu D."/>
            <person name="Du Z."/>
        </authorList>
    </citation>
    <scope>NUCLEOTIDE SEQUENCE [LARGE SCALE GENOMIC DNA]</scope>
    <source>
        <strain evidence="4 5">XK5</strain>
    </source>
</reference>